<evidence type="ECO:0000256" key="1">
    <source>
        <dbReference type="ARBA" id="ARBA00022821"/>
    </source>
</evidence>
<dbReference type="Proteomes" id="UP000823775">
    <property type="component" value="Unassembled WGS sequence"/>
</dbReference>
<organism evidence="3 4">
    <name type="scientific">Datura stramonium</name>
    <name type="common">Jimsonweed</name>
    <name type="synonym">Common thornapple</name>
    <dbReference type="NCBI Taxonomy" id="4076"/>
    <lineage>
        <taxon>Eukaryota</taxon>
        <taxon>Viridiplantae</taxon>
        <taxon>Streptophyta</taxon>
        <taxon>Embryophyta</taxon>
        <taxon>Tracheophyta</taxon>
        <taxon>Spermatophyta</taxon>
        <taxon>Magnoliopsida</taxon>
        <taxon>eudicotyledons</taxon>
        <taxon>Gunneridae</taxon>
        <taxon>Pentapetalae</taxon>
        <taxon>asterids</taxon>
        <taxon>lamiids</taxon>
        <taxon>Solanales</taxon>
        <taxon>Solanaceae</taxon>
        <taxon>Solanoideae</taxon>
        <taxon>Datureae</taxon>
        <taxon>Datura</taxon>
    </lineage>
</organism>
<keyword evidence="4" id="KW-1185">Reference proteome</keyword>
<gene>
    <name evidence="3" type="ORF">HAX54_011131</name>
</gene>
<evidence type="ECO:0000313" key="3">
    <source>
        <dbReference type="EMBL" id="MCD7451347.1"/>
    </source>
</evidence>
<accession>A0ABS8RWX5</accession>
<dbReference type="InterPro" id="IPR050905">
    <property type="entry name" value="Plant_NBS-LRR"/>
</dbReference>
<dbReference type="SUPFAM" id="SSF52540">
    <property type="entry name" value="P-loop containing nucleoside triphosphate hydrolases"/>
    <property type="match status" value="1"/>
</dbReference>
<evidence type="ECO:0000256" key="2">
    <source>
        <dbReference type="SAM" id="Coils"/>
    </source>
</evidence>
<dbReference type="Gene3D" id="3.40.50.300">
    <property type="entry name" value="P-loop containing nucleotide triphosphate hydrolases"/>
    <property type="match status" value="1"/>
</dbReference>
<sequence>MDTFIEKVVDFGIKKFKGIKDFNENLETLERNVKQLSDKALDIKTEVENRELTGRKKRKREVDSWLDDVMEVEEELHATKEKATRRKKNPGALEKMNGRVAELLEQSKHFKTLVHDMYECEECLLLAPQVHEKKSKQNIETIWMWLQDDRISSIGIYGIEGVGKMTLAKHIHNRLVDETHY</sequence>
<keyword evidence="2" id="KW-0175">Coiled coil</keyword>
<dbReference type="PANTHER" id="PTHR33463">
    <property type="entry name" value="NB-ARC DOMAIN-CONTAINING PROTEIN-RELATED"/>
    <property type="match status" value="1"/>
</dbReference>
<dbReference type="EMBL" id="JACEIK010000163">
    <property type="protein sequence ID" value="MCD7451347.1"/>
    <property type="molecule type" value="Genomic_DNA"/>
</dbReference>
<evidence type="ECO:0000313" key="4">
    <source>
        <dbReference type="Proteomes" id="UP000823775"/>
    </source>
</evidence>
<keyword evidence="1" id="KW-0611">Plant defense</keyword>
<reference evidence="3 4" key="1">
    <citation type="journal article" date="2021" name="BMC Genomics">
        <title>Datura genome reveals duplications of psychoactive alkaloid biosynthetic genes and high mutation rate following tissue culture.</title>
        <authorList>
            <person name="Rajewski A."/>
            <person name="Carter-House D."/>
            <person name="Stajich J."/>
            <person name="Litt A."/>
        </authorList>
    </citation>
    <scope>NUCLEOTIDE SEQUENCE [LARGE SCALE GENOMIC DNA]</scope>
    <source>
        <strain evidence="3">AR-01</strain>
    </source>
</reference>
<comment type="caution">
    <text evidence="3">The sequence shown here is derived from an EMBL/GenBank/DDBJ whole genome shotgun (WGS) entry which is preliminary data.</text>
</comment>
<protein>
    <recommendedName>
        <fullName evidence="5">NB-ARC domain-containing protein</fullName>
    </recommendedName>
</protein>
<evidence type="ECO:0008006" key="5">
    <source>
        <dbReference type="Google" id="ProtNLM"/>
    </source>
</evidence>
<proteinExistence type="predicted"/>
<dbReference type="PANTHER" id="PTHR33463:SF187">
    <property type="entry name" value="AND NB-ARC DOMAIN DISEASE RESISTANCE PROTEIN, PUTATIVE-RELATED"/>
    <property type="match status" value="1"/>
</dbReference>
<dbReference type="InterPro" id="IPR027417">
    <property type="entry name" value="P-loop_NTPase"/>
</dbReference>
<name>A0ABS8RWX5_DATST</name>
<feature type="coiled-coil region" evidence="2">
    <location>
        <begin position="19"/>
        <end position="82"/>
    </location>
</feature>